<dbReference type="EMBL" id="MU004186">
    <property type="protein sequence ID" value="KAF2498025.1"/>
    <property type="molecule type" value="Genomic_DNA"/>
</dbReference>
<accession>A0A6A6QZZ7</accession>
<gene>
    <name evidence="3" type="ORF">BU16DRAFT_332068</name>
</gene>
<proteinExistence type="predicted"/>
<keyword evidence="4" id="KW-1185">Reference proteome</keyword>
<reference evidence="3" key="1">
    <citation type="journal article" date="2020" name="Stud. Mycol.">
        <title>101 Dothideomycetes genomes: a test case for predicting lifestyles and emergence of pathogens.</title>
        <authorList>
            <person name="Haridas S."/>
            <person name="Albert R."/>
            <person name="Binder M."/>
            <person name="Bloem J."/>
            <person name="Labutti K."/>
            <person name="Salamov A."/>
            <person name="Andreopoulos B."/>
            <person name="Baker S."/>
            <person name="Barry K."/>
            <person name="Bills G."/>
            <person name="Bluhm B."/>
            <person name="Cannon C."/>
            <person name="Castanera R."/>
            <person name="Culley D."/>
            <person name="Daum C."/>
            <person name="Ezra D."/>
            <person name="Gonzalez J."/>
            <person name="Henrissat B."/>
            <person name="Kuo A."/>
            <person name="Liang C."/>
            <person name="Lipzen A."/>
            <person name="Lutzoni F."/>
            <person name="Magnuson J."/>
            <person name="Mondo S."/>
            <person name="Nolan M."/>
            <person name="Ohm R."/>
            <person name="Pangilinan J."/>
            <person name="Park H.-J."/>
            <person name="Ramirez L."/>
            <person name="Alfaro M."/>
            <person name="Sun H."/>
            <person name="Tritt A."/>
            <person name="Yoshinaga Y."/>
            <person name="Zwiers L.-H."/>
            <person name="Turgeon B."/>
            <person name="Goodwin S."/>
            <person name="Spatafora J."/>
            <person name="Crous P."/>
            <person name="Grigoriev I."/>
        </authorList>
    </citation>
    <scope>NUCLEOTIDE SEQUENCE</scope>
    <source>
        <strain evidence="3">CBS 269.34</strain>
    </source>
</reference>
<dbReference type="OrthoDB" id="4721035at2759"/>
<feature type="transmembrane region" description="Helical" evidence="2">
    <location>
        <begin position="360"/>
        <end position="380"/>
    </location>
</feature>
<feature type="transmembrane region" description="Helical" evidence="2">
    <location>
        <begin position="294"/>
        <end position="318"/>
    </location>
</feature>
<feature type="transmembrane region" description="Helical" evidence="2">
    <location>
        <begin position="248"/>
        <end position="274"/>
    </location>
</feature>
<evidence type="ECO:0000313" key="3">
    <source>
        <dbReference type="EMBL" id="KAF2498025.1"/>
    </source>
</evidence>
<evidence type="ECO:0000313" key="4">
    <source>
        <dbReference type="Proteomes" id="UP000799750"/>
    </source>
</evidence>
<keyword evidence="2" id="KW-0472">Membrane</keyword>
<keyword evidence="2" id="KW-1133">Transmembrane helix</keyword>
<feature type="compositionally biased region" description="Basic and acidic residues" evidence="1">
    <location>
        <begin position="190"/>
        <end position="200"/>
    </location>
</feature>
<feature type="region of interest" description="Disordered" evidence="1">
    <location>
        <begin position="28"/>
        <end position="209"/>
    </location>
</feature>
<evidence type="ECO:0000256" key="1">
    <source>
        <dbReference type="SAM" id="MobiDB-lite"/>
    </source>
</evidence>
<feature type="transmembrane region" description="Helical" evidence="2">
    <location>
        <begin position="817"/>
        <end position="837"/>
    </location>
</feature>
<feature type="compositionally biased region" description="Polar residues" evidence="1">
    <location>
        <begin position="85"/>
        <end position="95"/>
    </location>
</feature>
<protein>
    <submittedName>
        <fullName evidence="3">Uncharacterized protein</fullName>
    </submittedName>
</protein>
<dbReference type="Proteomes" id="UP000799750">
    <property type="component" value="Unassembled WGS sequence"/>
</dbReference>
<dbReference type="AlphaFoldDB" id="A0A6A6QZZ7"/>
<evidence type="ECO:0000256" key="2">
    <source>
        <dbReference type="SAM" id="Phobius"/>
    </source>
</evidence>
<name>A0A6A6QZZ7_9PEZI</name>
<keyword evidence="2" id="KW-0812">Transmembrane</keyword>
<sequence>MSDSDPRRPFFTTDASDLSDLSHAINLVGDSSPVSPIANPRQRPGYTRLRSSTGGFDGSPILHEEDEDEDSGRERGGAGLGIETPLSSSASNTGVRSPALSARRVSIQAIPRVPVGSIRRPSVGNSGTKSPEFLSPNLTSPPMSSDPLTGGFPRYESAGSTPDLRRERESPQDDSGDYQEYRRSAMRGGRKSEATVRSEYDGAPYVHNHDTERLRRSIAPSIRSAYENNDFHPQDSCPTTRDFYTSRFTWLSITILILCLFSTVWSGVFLGIALRGPRYGRTITTHSKLNPYNAIVLTAIMAKLIELSFVTSFVAFLGQVLSRRAFMKEQGRGITLAEMSMWRWVVQPGTLITHWHGVRYAGLSFLGLLSLLAAVLATLYTPAASALVQPQLHFGDWHKTVLAGQVKASFGNPTYVASICDTPISQGMDPLYAGSTCLQIEHASQGYHNYQRYMSYWTAISKAGNGSSDLGQRPNGFGLLFDNTSITASWVEKIAVEDASNKFGGRIVNNVSLAMPHAGIFQAARDERNGIIQPDELDGQGIYSIRASIPSPVLNVLCVNMNQTDLEPIVYEAWPNAILPVNGSWAAIVNDTDKETKNYTAVDEIFGWNSSAVNGQPPVFAKYPREYNTIMNHTSYPYGRDTVYLLGGGVGGDYVLCQMKASMTPSCSTRYNATGSGGTMEALCEEKDDKLAYIRSLPNATYGDKQTDWVNIAGEWANSVSLNAGISDGNASNARLLTQLILAEPVLNKALPSPAEALAVMGGCTLLMSSQDTPFVEYWNYSSPGNILGTPQTQYFNASIRAQEYASGPNSSGSRGFIVILIAVFLINVFVLFYFLFHKGLVTDFSEPPNLFALAVNSPPSKDLAGSCGGGPEGKQYQVNWFVNTEGDHLYMEPGEKPIDPQEMRRGARSTGFSFGLGKKFGDGTSPLLGGFMKRKKVGMRPASAMGPEVELEPASPAAAMYAKLAKRRSML</sequence>
<feature type="compositionally biased region" description="Polar residues" evidence="1">
    <location>
        <begin position="136"/>
        <end position="147"/>
    </location>
</feature>
<organism evidence="3 4">
    <name type="scientific">Lophium mytilinum</name>
    <dbReference type="NCBI Taxonomy" id="390894"/>
    <lineage>
        <taxon>Eukaryota</taxon>
        <taxon>Fungi</taxon>
        <taxon>Dikarya</taxon>
        <taxon>Ascomycota</taxon>
        <taxon>Pezizomycotina</taxon>
        <taxon>Dothideomycetes</taxon>
        <taxon>Pleosporomycetidae</taxon>
        <taxon>Mytilinidiales</taxon>
        <taxon>Mytilinidiaceae</taxon>
        <taxon>Lophium</taxon>
    </lineage>
</organism>